<dbReference type="Proteomes" id="UP000557772">
    <property type="component" value="Unassembled WGS sequence"/>
</dbReference>
<dbReference type="InterPro" id="IPR028081">
    <property type="entry name" value="Leu-bd"/>
</dbReference>
<dbReference type="AlphaFoldDB" id="A0A849AGC9"/>
<dbReference type="RefSeq" id="WP_171155065.1">
    <property type="nucleotide sequence ID" value="NZ_JABENB010000001.1"/>
</dbReference>
<evidence type="ECO:0000256" key="2">
    <source>
        <dbReference type="ARBA" id="ARBA00022729"/>
    </source>
</evidence>
<proteinExistence type="inferred from homology"/>
<dbReference type="Pfam" id="PF13458">
    <property type="entry name" value="Peripla_BP_6"/>
    <property type="match status" value="1"/>
</dbReference>
<comment type="caution">
    <text evidence="4">The sequence shown here is derived from an EMBL/GenBank/DDBJ whole genome shotgun (WGS) entry which is preliminary data.</text>
</comment>
<organism evidence="4 5">
    <name type="scientific">Flexivirga aerilata</name>
    <dbReference type="NCBI Taxonomy" id="1656889"/>
    <lineage>
        <taxon>Bacteria</taxon>
        <taxon>Bacillati</taxon>
        <taxon>Actinomycetota</taxon>
        <taxon>Actinomycetes</taxon>
        <taxon>Micrococcales</taxon>
        <taxon>Dermacoccaceae</taxon>
        <taxon>Flexivirga</taxon>
    </lineage>
</organism>
<reference evidence="4 5" key="1">
    <citation type="submission" date="2020-05" db="EMBL/GenBank/DDBJ databases">
        <title>Flexivirga sp. ID2601S isolated from air conditioner.</title>
        <authorList>
            <person name="Kim D.H."/>
        </authorList>
    </citation>
    <scope>NUCLEOTIDE SEQUENCE [LARGE SCALE GENOMIC DNA]</scope>
    <source>
        <strain evidence="4 5">ID2601S</strain>
    </source>
</reference>
<keyword evidence="5" id="KW-1185">Reference proteome</keyword>
<dbReference type="EMBL" id="JABENB010000001">
    <property type="protein sequence ID" value="NNG39894.1"/>
    <property type="molecule type" value="Genomic_DNA"/>
</dbReference>
<sequence length="426" mass="44234">MRLNRLTTTGLVTTCAIGLALSGCSVKDPEAGGIGGGGGGARGIKTDVGVTSDTITLGAMTDESGVFKVLGLGITQGNQMWAADVNKSGGICGRKIKIVPADTGYSAEKAVPLYNQLKGQALGLVQLIGSPILAALKKPMVNDKIAAIPSSWASTNLDVPNVVMVGPTYDVEMINGLSYLQSQGKIKNGDTIGHIYVDSEYGKNGLLGSKYYASKHSMNVVQAPVSSTASDLTSAVTKLKGAGAKAVLLTTTPAQTASAVGVAKAQGLTVPFYGSGPTYTPQLLDTPAGSALLSGQFLTDALMVPWNSTVPQAASIRSQWTKDNPKGEPTFGPIQGYVFGLVWGQILLQACSDGDLTRAGVLKAVQKVSVDTRNLTASLDFTHPGQPSTRAQFLMKPARVPGGLDLVQPQAYVSKEALSYKTPFQK</sequence>
<keyword evidence="2" id="KW-0732">Signal</keyword>
<accession>A0A849AGC9</accession>
<evidence type="ECO:0000313" key="4">
    <source>
        <dbReference type="EMBL" id="NNG39894.1"/>
    </source>
</evidence>
<dbReference type="InterPro" id="IPR028082">
    <property type="entry name" value="Peripla_BP_I"/>
</dbReference>
<comment type="similarity">
    <text evidence="1">Belongs to the leucine-binding protein family.</text>
</comment>
<dbReference type="PANTHER" id="PTHR47235:SF1">
    <property type="entry name" value="BLR6548 PROTEIN"/>
    <property type="match status" value="1"/>
</dbReference>
<feature type="domain" description="Leucine-binding protein" evidence="3">
    <location>
        <begin position="54"/>
        <end position="384"/>
    </location>
</feature>
<evidence type="ECO:0000256" key="1">
    <source>
        <dbReference type="ARBA" id="ARBA00010062"/>
    </source>
</evidence>
<dbReference type="PROSITE" id="PS51257">
    <property type="entry name" value="PROKAR_LIPOPROTEIN"/>
    <property type="match status" value="1"/>
</dbReference>
<gene>
    <name evidence="4" type="ORF">HJ588_11485</name>
</gene>
<evidence type="ECO:0000313" key="5">
    <source>
        <dbReference type="Proteomes" id="UP000557772"/>
    </source>
</evidence>
<protein>
    <submittedName>
        <fullName evidence="4">ABC transporter substrate-binding protein</fullName>
    </submittedName>
</protein>
<dbReference type="Gene3D" id="3.40.50.2300">
    <property type="match status" value="2"/>
</dbReference>
<evidence type="ECO:0000259" key="3">
    <source>
        <dbReference type="Pfam" id="PF13458"/>
    </source>
</evidence>
<dbReference type="SUPFAM" id="SSF53822">
    <property type="entry name" value="Periplasmic binding protein-like I"/>
    <property type="match status" value="1"/>
</dbReference>
<dbReference type="PANTHER" id="PTHR47235">
    <property type="entry name" value="BLR6548 PROTEIN"/>
    <property type="match status" value="1"/>
</dbReference>
<name>A0A849AGC9_9MICO</name>